<keyword evidence="8 15" id="KW-0863">Zinc-finger</keyword>
<protein>
    <recommendedName>
        <fullName evidence="14">Protein with SprT-like domain at the N terminus</fullName>
    </recommendedName>
</protein>
<sequence>MNLADPELELVDPTPNVHSLFIHFDKLFFWTKLASRAVVRWSKRMYSCAGICSYEGRGGLCDIALSEPLLKLRPRKDLVETLLHEMIHAFLFITCKNRDHDGHGPNFKFHMHRINKLAGVNITIYHDFHDEVQVYQTHWWRCNGPCQSRRPYFGIVRRAANRAPGPKDYWWKTHQKTCGGSFTKIKEPENAENKKTKTKSNTDITKYMNNNVKTIVNKNIPHETKNPSKGVLKDSNNVTVISNTDFKNSKIVITQNGNLFSPQINKKVSPTFKGLIDSRRKRTQSANVIETVRNIWANKQLPTVQNDKQNNCKGAVITKPRNSIIDNAVMKPVKQKTENIHKDSPPNKIKKIDDYFKKVATTVLKDVYGEDFHISQSKTDYKLIAKATKMNLVDCPICSIKVKDDDINRHLDECLNKGVIETLCKESSSVDTITSEISSNKMDLTKLESIKKEKVFDTVNNKVKNFTLSNIKTDCVDDSIDLADVSFIKKENPGLINTTVIKKIQVIDSNKTTKTLNDDHTFDVKDVNKVKLITKKINYDKHLRKSGNFVEPVITRENNADFGYLPSFLDDLACEIKLPTVKIEPGNSRDVVSVLTEQKCPCCDRKIDKPIEQHLDECLAFFDNNTTIPEEGASTSFANETIVIDDDDDIFDETQTLNATGTKSPCPCCLKMVEQADMNNHLDICLS</sequence>
<dbReference type="GO" id="GO:0006508">
    <property type="term" value="P:proteolysis"/>
    <property type="evidence" value="ECO:0007669"/>
    <property type="project" value="UniProtKB-KW"/>
</dbReference>
<evidence type="ECO:0000256" key="6">
    <source>
        <dbReference type="ARBA" id="ARBA00022723"/>
    </source>
</evidence>
<evidence type="ECO:0000256" key="1">
    <source>
        <dbReference type="ARBA" id="ARBA00004123"/>
    </source>
</evidence>
<dbReference type="InterPro" id="IPR006642">
    <property type="entry name" value="Rad18_UBZ4"/>
</dbReference>
<evidence type="ECO:0000256" key="7">
    <source>
        <dbReference type="ARBA" id="ARBA00022763"/>
    </source>
</evidence>
<dbReference type="PANTHER" id="PTHR21220">
    <property type="entry name" value="DNA-DEPENDENT METALLOPROTEASE SPRTN"/>
    <property type="match status" value="1"/>
</dbReference>
<dbReference type="PANTHER" id="PTHR21220:SF0">
    <property type="entry name" value="DNA-DEPENDENT METALLOPROTEASE SPRTN"/>
    <property type="match status" value="1"/>
</dbReference>
<evidence type="ECO:0000256" key="14">
    <source>
        <dbReference type="ARBA" id="ARBA00030396"/>
    </source>
</evidence>
<dbReference type="GO" id="GO:0003697">
    <property type="term" value="F:single-stranded DNA binding"/>
    <property type="evidence" value="ECO:0007669"/>
    <property type="project" value="InterPro"/>
</dbReference>
<keyword evidence="10" id="KW-0862">Zinc</keyword>
<accession>A0A8S3X345</accession>
<keyword evidence="6" id="KW-0479">Metal-binding</keyword>
<dbReference type="InterPro" id="IPR006640">
    <property type="entry name" value="SprT-like_domain"/>
</dbReference>
<gene>
    <name evidence="17" type="ORF">PAPOLLO_LOCUS13514</name>
</gene>
<evidence type="ECO:0000256" key="3">
    <source>
        <dbReference type="ARBA" id="ARBA00010724"/>
    </source>
</evidence>
<keyword evidence="13" id="KW-0539">Nucleus</keyword>
<evidence type="ECO:0000256" key="2">
    <source>
        <dbReference type="ARBA" id="ARBA00004286"/>
    </source>
</evidence>
<dbReference type="InterPro" id="IPR044245">
    <property type="entry name" value="Spartan"/>
</dbReference>
<evidence type="ECO:0000259" key="16">
    <source>
        <dbReference type="PROSITE" id="PS51908"/>
    </source>
</evidence>
<dbReference type="AlphaFoldDB" id="A0A8S3X345"/>
<dbReference type="GO" id="GO:0005694">
    <property type="term" value="C:chromosome"/>
    <property type="evidence" value="ECO:0007669"/>
    <property type="project" value="UniProtKB-SubCell"/>
</dbReference>
<proteinExistence type="inferred from homology"/>
<dbReference type="OrthoDB" id="5236983at2759"/>
<evidence type="ECO:0000256" key="10">
    <source>
        <dbReference type="ARBA" id="ARBA00022833"/>
    </source>
</evidence>
<name>A0A8S3X345_PARAO</name>
<keyword evidence="11" id="KW-0482">Metalloprotease</keyword>
<evidence type="ECO:0000256" key="11">
    <source>
        <dbReference type="ARBA" id="ARBA00023049"/>
    </source>
</evidence>
<dbReference type="GO" id="GO:0008270">
    <property type="term" value="F:zinc ion binding"/>
    <property type="evidence" value="ECO:0007669"/>
    <property type="project" value="UniProtKB-KW"/>
</dbReference>
<keyword evidence="9" id="KW-0378">Hydrolase</keyword>
<evidence type="ECO:0000256" key="4">
    <source>
        <dbReference type="ARBA" id="ARBA00022454"/>
    </source>
</evidence>
<dbReference type="GO" id="GO:0004222">
    <property type="term" value="F:metalloendopeptidase activity"/>
    <property type="evidence" value="ECO:0007669"/>
    <property type="project" value="InterPro"/>
</dbReference>
<evidence type="ECO:0000256" key="5">
    <source>
        <dbReference type="ARBA" id="ARBA00022670"/>
    </source>
</evidence>
<reference evidence="17" key="1">
    <citation type="submission" date="2021-04" db="EMBL/GenBank/DDBJ databases">
        <authorList>
            <person name="Tunstrom K."/>
        </authorList>
    </citation>
    <scope>NUCLEOTIDE SEQUENCE</scope>
</reference>
<keyword evidence="4" id="KW-0158">Chromosome</keyword>
<keyword evidence="7 15" id="KW-0227">DNA damage</keyword>
<dbReference type="EMBL" id="CAJQZP010000937">
    <property type="protein sequence ID" value="CAG4999291.1"/>
    <property type="molecule type" value="Genomic_DNA"/>
</dbReference>
<dbReference type="GO" id="GO:0031593">
    <property type="term" value="F:polyubiquitin modification-dependent protein binding"/>
    <property type="evidence" value="ECO:0007669"/>
    <property type="project" value="TreeGrafter"/>
</dbReference>
<dbReference type="GO" id="GO:0006281">
    <property type="term" value="P:DNA repair"/>
    <property type="evidence" value="ECO:0007669"/>
    <property type="project" value="UniProtKB-KW"/>
</dbReference>
<feature type="domain" description="UBZ4-type" evidence="16">
    <location>
        <begin position="392"/>
        <end position="419"/>
    </location>
</feature>
<keyword evidence="5" id="KW-0645">Protease</keyword>
<keyword evidence="12 15" id="KW-0234">DNA repair</keyword>
<evidence type="ECO:0000256" key="9">
    <source>
        <dbReference type="ARBA" id="ARBA00022801"/>
    </source>
</evidence>
<dbReference type="GO" id="GO:0005634">
    <property type="term" value="C:nucleus"/>
    <property type="evidence" value="ECO:0007669"/>
    <property type="project" value="UniProtKB-SubCell"/>
</dbReference>
<evidence type="ECO:0000313" key="17">
    <source>
        <dbReference type="EMBL" id="CAG4999291.1"/>
    </source>
</evidence>
<comment type="similarity">
    <text evidence="3">Belongs to the Spartan family.</text>
</comment>
<evidence type="ECO:0000256" key="12">
    <source>
        <dbReference type="ARBA" id="ARBA00023204"/>
    </source>
</evidence>
<comment type="caution">
    <text evidence="17">The sequence shown here is derived from an EMBL/GenBank/DDBJ whole genome shotgun (WGS) entry which is preliminary data.</text>
</comment>
<dbReference type="PROSITE" id="PS51908">
    <property type="entry name" value="ZF_UBZ4"/>
    <property type="match status" value="1"/>
</dbReference>
<evidence type="ECO:0000256" key="13">
    <source>
        <dbReference type="ARBA" id="ARBA00023242"/>
    </source>
</evidence>
<comment type="subcellular location">
    <subcellularLocation>
        <location evidence="2">Chromosome</location>
    </subcellularLocation>
    <subcellularLocation>
        <location evidence="1">Nucleus</location>
    </subcellularLocation>
</comment>
<dbReference type="SMART" id="SM00734">
    <property type="entry name" value="ZnF_Rad18"/>
    <property type="match status" value="3"/>
</dbReference>
<dbReference type="InterPro" id="IPR055220">
    <property type="entry name" value="SPRTN_ZBD"/>
</dbReference>
<dbReference type="Pfam" id="PF10263">
    <property type="entry name" value="SprT-like"/>
    <property type="match status" value="1"/>
</dbReference>
<keyword evidence="18" id="KW-1185">Reference proteome</keyword>
<evidence type="ECO:0000313" key="18">
    <source>
        <dbReference type="Proteomes" id="UP000691718"/>
    </source>
</evidence>
<organism evidence="17 18">
    <name type="scientific">Parnassius apollo</name>
    <name type="common">Apollo butterfly</name>
    <name type="synonym">Papilio apollo</name>
    <dbReference type="NCBI Taxonomy" id="110799"/>
    <lineage>
        <taxon>Eukaryota</taxon>
        <taxon>Metazoa</taxon>
        <taxon>Ecdysozoa</taxon>
        <taxon>Arthropoda</taxon>
        <taxon>Hexapoda</taxon>
        <taxon>Insecta</taxon>
        <taxon>Pterygota</taxon>
        <taxon>Neoptera</taxon>
        <taxon>Endopterygota</taxon>
        <taxon>Lepidoptera</taxon>
        <taxon>Glossata</taxon>
        <taxon>Ditrysia</taxon>
        <taxon>Papilionoidea</taxon>
        <taxon>Papilionidae</taxon>
        <taxon>Parnassiinae</taxon>
        <taxon>Parnassini</taxon>
        <taxon>Parnassius</taxon>
        <taxon>Parnassius</taxon>
    </lineage>
</organism>
<dbReference type="Pfam" id="PF22934">
    <property type="entry name" value="SPRTN_ZBD"/>
    <property type="match status" value="1"/>
</dbReference>
<dbReference type="SMART" id="SM00731">
    <property type="entry name" value="SprT"/>
    <property type="match status" value="1"/>
</dbReference>
<dbReference type="Proteomes" id="UP000691718">
    <property type="component" value="Unassembled WGS sequence"/>
</dbReference>
<evidence type="ECO:0000256" key="8">
    <source>
        <dbReference type="ARBA" id="ARBA00022771"/>
    </source>
</evidence>
<evidence type="ECO:0000256" key="15">
    <source>
        <dbReference type="PROSITE-ProRule" id="PRU01256"/>
    </source>
</evidence>